<evidence type="ECO:0000313" key="8">
    <source>
        <dbReference type="Proteomes" id="UP000078463"/>
    </source>
</evidence>
<dbReference type="OrthoDB" id="5713965at2"/>
<dbReference type="PANTHER" id="PTHR33712">
    <property type="entry name" value="LIGHT-INDEPENDENT PROTOCHLOROPHYLLIDE REDUCTASE SUBUNIT B"/>
    <property type="match status" value="1"/>
</dbReference>
<dbReference type="Pfam" id="PF00148">
    <property type="entry name" value="Oxidored_nitro"/>
    <property type="match status" value="1"/>
</dbReference>
<dbReference type="InterPro" id="IPR010244">
    <property type="entry name" value="BchZ"/>
</dbReference>
<dbReference type="InterPro" id="IPR016209">
    <property type="entry name" value="Protochlorophyllide_Rdtase"/>
</dbReference>
<evidence type="ECO:0000256" key="3">
    <source>
        <dbReference type="ARBA" id="ARBA00023002"/>
    </source>
</evidence>
<dbReference type="RefSeq" id="WP_068949086.1">
    <property type="nucleotide sequence ID" value="NZ_CP015922.1"/>
</dbReference>
<feature type="domain" description="Nitrogenase/oxidoreductase component 1" evidence="6">
    <location>
        <begin position="12"/>
        <end position="391"/>
    </location>
</feature>
<dbReference type="Proteomes" id="UP000078463">
    <property type="component" value="Chromosome"/>
</dbReference>
<dbReference type="GO" id="GO:0016730">
    <property type="term" value="F:oxidoreductase activity, acting on iron-sulfur proteins as donors"/>
    <property type="evidence" value="ECO:0007669"/>
    <property type="project" value="InterPro"/>
</dbReference>
<evidence type="ECO:0000259" key="6">
    <source>
        <dbReference type="Pfam" id="PF00148"/>
    </source>
</evidence>
<dbReference type="KEGG" id="pwu:A8O14_08330"/>
<protein>
    <submittedName>
        <fullName evidence="7">Chlorophyllide reductase subunit Z</fullName>
    </submittedName>
</protein>
<gene>
    <name evidence="7" type="ORF">A8O14_08330</name>
</gene>
<dbReference type="SUPFAM" id="SSF53807">
    <property type="entry name" value="Helical backbone' metal receptor"/>
    <property type="match status" value="1"/>
</dbReference>
<dbReference type="Gene3D" id="3.40.50.1980">
    <property type="entry name" value="Nitrogenase molybdenum iron protein domain"/>
    <property type="match status" value="2"/>
</dbReference>
<evidence type="ECO:0000313" key="7">
    <source>
        <dbReference type="EMBL" id="ANJ00080.1"/>
    </source>
</evidence>
<keyword evidence="4" id="KW-0149">Chlorophyll biosynthesis</keyword>
<comment type="pathway">
    <text evidence="1">Porphyrin-containing compound metabolism; bacteriochlorophyll biosynthesis.</text>
</comment>
<reference evidence="8" key="1">
    <citation type="submission" date="2016-05" db="EMBL/GenBank/DDBJ databases">
        <title>Polynucleobacter sp. QLW-P1FAT50C-4 genome.</title>
        <authorList>
            <person name="Hahn M.W."/>
        </authorList>
    </citation>
    <scope>NUCLEOTIDE SEQUENCE [LARGE SCALE GENOMIC DNA]</scope>
    <source>
        <strain evidence="8">QLW-P1FAT50C-4</strain>
    </source>
</reference>
<keyword evidence="3" id="KW-0560">Oxidoreductase</keyword>
<proteinExistence type="predicted"/>
<dbReference type="InterPro" id="IPR000510">
    <property type="entry name" value="Nase/OxRdtase_comp1"/>
</dbReference>
<dbReference type="InterPro" id="IPR050152">
    <property type="entry name" value="ChlB/BchB/BchZ"/>
</dbReference>
<evidence type="ECO:0000256" key="2">
    <source>
        <dbReference type="ARBA" id="ARBA00022531"/>
    </source>
</evidence>
<evidence type="ECO:0000256" key="4">
    <source>
        <dbReference type="ARBA" id="ARBA00023171"/>
    </source>
</evidence>
<dbReference type="NCBIfam" id="TIGR02014">
    <property type="entry name" value="BchZ"/>
    <property type="match status" value="1"/>
</dbReference>
<sequence>MLVLDHDRAGGYWGAVYVFTAVKGLQVVIDGPVGCENLPVTSVLHYTDALPPHELPIVVTGLAEEQLGREGTEESMKRAHKVLDPDLPAVVVTGSIAEMIGGGVTPEGTGIKRFLPRTIDEDQWQCANRAMNWLWTEYGLKKIPPRKRDADTKPRVNIIGPSYGSFNLYSDLAEIRRLVEGVGAEVNLVFPLGTHLADIPKLIDADVNICMYREYGRLLCETLERPYLQAPIGMQSTTAFLRKLGELCGLDVEPFIEKEKHTTLKPVWDLWRSVTQDFFGTASFAIVASETYTRGVRNFLEEEMGLPCNFAVSRLPGNKTNNIEIRELVQKKTPLVMFGSYNERMYGSEISARFSFIPASFPGAIIRRHTGTPYMGYSGSVYLIQEVCNSLFDALFNILPLGTEMDKVDPTPAKLQSFIQAMPWEQEAQELLNKLISKQPVLTQISAAKKIRDEAELEARIQNIEKVTVACLQKSSFSLVEGEVV</sequence>
<evidence type="ECO:0000256" key="5">
    <source>
        <dbReference type="ARBA" id="ARBA00023181"/>
    </source>
</evidence>
<organism evidence="7 8">
    <name type="scientific">Polynucleobacter wuianus</name>
    <dbReference type="NCBI Taxonomy" id="1743168"/>
    <lineage>
        <taxon>Bacteria</taxon>
        <taxon>Pseudomonadati</taxon>
        <taxon>Pseudomonadota</taxon>
        <taxon>Betaproteobacteria</taxon>
        <taxon>Burkholderiales</taxon>
        <taxon>Burkholderiaceae</taxon>
        <taxon>Polynucleobacter</taxon>
    </lineage>
</organism>
<keyword evidence="8" id="KW-1185">Reference proteome</keyword>
<dbReference type="PIRSF" id="PIRSF000163">
    <property type="entry name" value="PCP_ChlB"/>
    <property type="match status" value="1"/>
</dbReference>
<keyword evidence="5" id="KW-0077">Bacteriochlorophyll biosynthesis</keyword>
<dbReference type="GO" id="GO:0015979">
    <property type="term" value="P:photosynthesis"/>
    <property type="evidence" value="ECO:0007669"/>
    <property type="project" value="UniProtKB-KW"/>
</dbReference>
<dbReference type="GO" id="GO:0030494">
    <property type="term" value="P:bacteriochlorophyll biosynthetic process"/>
    <property type="evidence" value="ECO:0007669"/>
    <property type="project" value="UniProtKB-UniPathway"/>
</dbReference>
<dbReference type="PANTHER" id="PTHR33712:SF7">
    <property type="entry name" value="LIGHT-INDEPENDENT PROTOCHLOROPHYLLIDE REDUCTASE SUBUNIT B"/>
    <property type="match status" value="1"/>
</dbReference>
<accession>A0A191UGD9</accession>
<dbReference type="STRING" id="1743168.A8O14_08330"/>
<dbReference type="AlphaFoldDB" id="A0A191UGD9"/>
<dbReference type="UniPathway" id="UPA00669"/>
<keyword evidence="2" id="KW-0602">Photosynthesis</keyword>
<dbReference type="EMBL" id="CP015922">
    <property type="protein sequence ID" value="ANJ00080.1"/>
    <property type="molecule type" value="Genomic_DNA"/>
</dbReference>
<name>A0A191UGD9_9BURK</name>
<evidence type="ECO:0000256" key="1">
    <source>
        <dbReference type="ARBA" id="ARBA00004800"/>
    </source>
</evidence>